<gene>
    <name evidence="2" type="ORF">E5288_WYG009753</name>
</gene>
<evidence type="ECO:0000313" key="3">
    <source>
        <dbReference type="Proteomes" id="UP000322234"/>
    </source>
</evidence>
<feature type="compositionally biased region" description="Basic and acidic residues" evidence="1">
    <location>
        <begin position="1"/>
        <end position="20"/>
    </location>
</feature>
<feature type="region of interest" description="Disordered" evidence="1">
    <location>
        <begin position="1"/>
        <end position="41"/>
    </location>
</feature>
<evidence type="ECO:0000313" key="2">
    <source>
        <dbReference type="EMBL" id="MXQ82647.1"/>
    </source>
</evidence>
<dbReference type="EMBL" id="VBQZ03000013">
    <property type="protein sequence ID" value="MXQ82647.1"/>
    <property type="molecule type" value="Genomic_DNA"/>
</dbReference>
<comment type="caution">
    <text evidence="2">The sequence shown here is derived from an EMBL/GenBank/DDBJ whole genome shotgun (WGS) entry which is preliminary data.</text>
</comment>
<reference evidence="2" key="1">
    <citation type="submission" date="2019-10" db="EMBL/GenBank/DDBJ databases">
        <title>The sequence and de novo assembly of the wild yak genome.</title>
        <authorList>
            <person name="Liu Y."/>
        </authorList>
    </citation>
    <scope>NUCLEOTIDE SEQUENCE [LARGE SCALE GENOMIC DNA]</scope>
    <source>
        <strain evidence="2">WY2019</strain>
    </source>
</reference>
<organism evidence="2 3">
    <name type="scientific">Bos mutus</name>
    <name type="common">wild yak</name>
    <dbReference type="NCBI Taxonomy" id="72004"/>
    <lineage>
        <taxon>Eukaryota</taxon>
        <taxon>Metazoa</taxon>
        <taxon>Chordata</taxon>
        <taxon>Craniata</taxon>
        <taxon>Vertebrata</taxon>
        <taxon>Euteleostomi</taxon>
        <taxon>Mammalia</taxon>
        <taxon>Eutheria</taxon>
        <taxon>Laurasiatheria</taxon>
        <taxon>Artiodactyla</taxon>
        <taxon>Ruminantia</taxon>
        <taxon>Pecora</taxon>
        <taxon>Bovidae</taxon>
        <taxon>Bovinae</taxon>
        <taxon>Bos</taxon>
    </lineage>
</organism>
<name>A0A6B0R0Y2_9CETA</name>
<protein>
    <submittedName>
        <fullName evidence="2">Uncharacterized protein</fullName>
    </submittedName>
</protein>
<keyword evidence="3" id="KW-1185">Reference proteome</keyword>
<feature type="compositionally biased region" description="Polar residues" evidence="1">
    <location>
        <begin position="21"/>
        <end position="35"/>
    </location>
</feature>
<proteinExistence type="predicted"/>
<evidence type="ECO:0000256" key="1">
    <source>
        <dbReference type="SAM" id="MobiDB-lite"/>
    </source>
</evidence>
<dbReference type="Proteomes" id="UP000322234">
    <property type="component" value="Unassembled WGS sequence"/>
</dbReference>
<dbReference type="AlphaFoldDB" id="A0A6B0R0Y2"/>
<accession>A0A6B0R0Y2</accession>
<sequence length="85" mass="9586">MPSNRARERPKEVNQDDLTSKSRSGATEGSGSTAKSFPRKTTAWPQTLTRNYVYASRGIDSESDIFLLCLLIEQISFSPFDEWPN</sequence>